<dbReference type="Proteomes" id="UP001549749">
    <property type="component" value="Unassembled WGS sequence"/>
</dbReference>
<name>A0ABV2T8H3_9BACT</name>
<dbReference type="Pfam" id="PF09537">
    <property type="entry name" value="DUF2383"/>
    <property type="match status" value="1"/>
</dbReference>
<dbReference type="SUPFAM" id="SSF47240">
    <property type="entry name" value="Ferritin-like"/>
    <property type="match status" value="1"/>
</dbReference>
<evidence type="ECO:0000313" key="2">
    <source>
        <dbReference type="EMBL" id="MET6999331.1"/>
    </source>
</evidence>
<organism evidence="2 3">
    <name type="scientific">Chitinophaga defluvii</name>
    <dbReference type="NCBI Taxonomy" id="3163343"/>
    <lineage>
        <taxon>Bacteria</taxon>
        <taxon>Pseudomonadati</taxon>
        <taxon>Bacteroidota</taxon>
        <taxon>Chitinophagia</taxon>
        <taxon>Chitinophagales</taxon>
        <taxon>Chitinophagaceae</taxon>
        <taxon>Chitinophaga</taxon>
    </lineage>
</organism>
<proteinExistence type="predicted"/>
<gene>
    <name evidence="2" type="ORF">ABR189_18225</name>
</gene>
<dbReference type="Gene3D" id="1.20.1260.10">
    <property type="match status" value="1"/>
</dbReference>
<reference evidence="2 3" key="1">
    <citation type="submission" date="2024-06" db="EMBL/GenBank/DDBJ databases">
        <title>Chitinophaga defluvii sp. nov., isolated from municipal sewage.</title>
        <authorList>
            <person name="Zhang L."/>
        </authorList>
    </citation>
    <scope>NUCLEOTIDE SEQUENCE [LARGE SCALE GENOMIC DNA]</scope>
    <source>
        <strain evidence="2 3">H8</strain>
    </source>
</reference>
<protein>
    <submittedName>
        <fullName evidence="2">PA2169 family four-helix-bundle protein</fullName>
    </submittedName>
</protein>
<dbReference type="PIRSF" id="PIRSF029477">
    <property type="entry name" value="UCP029477"/>
    <property type="match status" value="1"/>
</dbReference>
<dbReference type="EMBL" id="JBEXAC010000002">
    <property type="protein sequence ID" value="MET6999331.1"/>
    <property type="molecule type" value="Genomic_DNA"/>
</dbReference>
<comment type="caution">
    <text evidence="2">The sequence shown here is derived from an EMBL/GenBank/DDBJ whole genome shotgun (WGS) entry which is preliminary data.</text>
</comment>
<accession>A0ABV2T8H3</accession>
<dbReference type="InterPro" id="IPR016920">
    <property type="entry name" value="UCP029477"/>
</dbReference>
<dbReference type="NCBIfam" id="TIGR02284">
    <property type="entry name" value="PA2169 family four-helix-bundle protein"/>
    <property type="match status" value="1"/>
</dbReference>
<dbReference type="InterPro" id="IPR009078">
    <property type="entry name" value="Ferritin-like_SF"/>
</dbReference>
<evidence type="ECO:0000313" key="3">
    <source>
        <dbReference type="Proteomes" id="UP001549749"/>
    </source>
</evidence>
<dbReference type="InterPro" id="IPR019052">
    <property type="entry name" value="DUF2383"/>
</dbReference>
<dbReference type="InterPro" id="IPR011971">
    <property type="entry name" value="CHP02284"/>
</dbReference>
<dbReference type="RefSeq" id="WP_354661899.1">
    <property type="nucleotide sequence ID" value="NZ_JBEXAC010000002.1"/>
</dbReference>
<keyword evidence="3" id="KW-1185">Reference proteome</keyword>
<evidence type="ECO:0000259" key="1">
    <source>
        <dbReference type="Pfam" id="PF09537"/>
    </source>
</evidence>
<dbReference type="InterPro" id="IPR012347">
    <property type="entry name" value="Ferritin-like"/>
</dbReference>
<sequence>MENQQEKIIELLGDLVQINNDRIEGYRKAVDQTKDADLKALFNRMIDDSQAFASQLNAQIGQLGGTGETGTTVSGKLYRTWMDVKATFTGSDRQSILSACEYGEDAAQQAYREALKSDTPMPYGIRELIATQQSTLKNSHDTIKTYRDVEKVSH</sequence>
<feature type="domain" description="DUF2383" evidence="1">
    <location>
        <begin position="8"/>
        <end position="116"/>
    </location>
</feature>